<protein>
    <recommendedName>
        <fullName evidence="2">CAAX prenyl protease 2/Lysostaphin resistance protein A-like domain-containing protein</fullName>
    </recommendedName>
</protein>
<evidence type="ECO:0000313" key="4">
    <source>
        <dbReference type="Proteomes" id="UP000092578"/>
    </source>
</evidence>
<feature type="transmembrane region" description="Helical" evidence="1">
    <location>
        <begin position="10"/>
        <end position="28"/>
    </location>
</feature>
<keyword evidence="1" id="KW-0472">Membrane</keyword>
<feature type="transmembrane region" description="Helical" evidence="1">
    <location>
        <begin position="111"/>
        <end position="128"/>
    </location>
</feature>
<comment type="caution">
    <text evidence="3">The sequence shown here is derived from an EMBL/GenBank/DDBJ whole genome shotgun (WGS) entry which is preliminary data.</text>
</comment>
<reference evidence="4" key="1">
    <citation type="submission" date="2016-05" db="EMBL/GenBank/DDBJ databases">
        <authorList>
            <person name="Liu B."/>
            <person name="Wang J."/>
            <person name="Zhu Y."/>
            <person name="Liu G."/>
            <person name="Chen Q."/>
            <person name="Chen Z."/>
            <person name="Lan J."/>
            <person name="Che J."/>
            <person name="Ge C."/>
            <person name="Shi H."/>
            <person name="Pan Z."/>
            <person name="Liu X."/>
        </authorList>
    </citation>
    <scope>NUCLEOTIDE SEQUENCE [LARGE SCALE GENOMIC DNA]</scope>
    <source>
        <strain evidence="4">FJAT-27215</strain>
    </source>
</reference>
<sequence length="268" mass="29754">MVKGEHMKKLIIGMSSFLILDLYFNVITHFVSNTIIQFVGLLLFFPLASSVGKLNGLQGLKGIGLVFHHNWRKHFAASFVMGFGVWLLMYSVYGWIGKFEIIGIQTGGEAWWALIQVMIGFFLGSFINDLITRGFVINILIGKLPPMFIGIISIFVYALDDFWNGDLTILNFVFSLILGCSLTFSFYKSGSIWADTGIHFGLNVAYGLFYGLIGKAGGGLLLITEGAISPMLNTFILLSFASLLFLPVFFYYGQSKPSMLANEKAEEI</sequence>
<dbReference type="AlphaFoldDB" id="A0A1B9B7R0"/>
<dbReference type="GO" id="GO:0004175">
    <property type="term" value="F:endopeptidase activity"/>
    <property type="evidence" value="ECO:0007669"/>
    <property type="project" value="UniProtKB-ARBA"/>
</dbReference>
<dbReference type="Proteomes" id="UP000092578">
    <property type="component" value="Unassembled WGS sequence"/>
</dbReference>
<feature type="transmembrane region" description="Helical" evidence="1">
    <location>
        <begin position="75"/>
        <end position="96"/>
    </location>
</feature>
<dbReference type="GO" id="GO:0080120">
    <property type="term" value="P:CAAX-box protein maturation"/>
    <property type="evidence" value="ECO:0007669"/>
    <property type="project" value="UniProtKB-ARBA"/>
</dbReference>
<evidence type="ECO:0000259" key="2">
    <source>
        <dbReference type="Pfam" id="PF02517"/>
    </source>
</evidence>
<keyword evidence="4" id="KW-1185">Reference proteome</keyword>
<feature type="transmembrane region" description="Helical" evidence="1">
    <location>
        <begin position="135"/>
        <end position="157"/>
    </location>
</feature>
<accession>A0A1B9B7R0</accession>
<feature type="transmembrane region" description="Helical" evidence="1">
    <location>
        <begin position="235"/>
        <end position="252"/>
    </location>
</feature>
<evidence type="ECO:0000256" key="1">
    <source>
        <dbReference type="SAM" id="Phobius"/>
    </source>
</evidence>
<name>A0A1B9B7R0_9BACI</name>
<evidence type="ECO:0000313" key="3">
    <source>
        <dbReference type="EMBL" id="OCA92126.1"/>
    </source>
</evidence>
<organism evidence="3 4">
    <name type="scientific">Pseudobacillus wudalianchiensis</name>
    <dbReference type="NCBI Taxonomy" id="1743143"/>
    <lineage>
        <taxon>Bacteria</taxon>
        <taxon>Bacillati</taxon>
        <taxon>Bacillota</taxon>
        <taxon>Bacilli</taxon>
        <taxon>Bacillales</taxon>
        <taxon>Bacillaceae</taxon>
        <taxon>Pseudobacillus</taxon>
    </lineage>
</organism>
<keyword evidence="1" id="KW-0812">Transmembrane</keyword>
<proteinExistence type="predicted"/>
<dbReference type="Pfam" id="PF02517">
    <property type="entry name" value="Rce1-like"/>
    <property type="match status" value="1"/>
</dbReference>
<feature type="transmembrane region" description="Helical" evidence="1">
    <location>
        <begin position="34"/>
        <end position="54"/>
    </location>
</feature>
<gene>
    <name evidence="3" type="ORF">A8F95_18480</name>
</gene>
<feature type="domain" description="CAAX prenyl protease 2/Lysostaphin resistance protein A-like" evidence="2">
    <location>
        <begin position="111"/>
        <end position="204"/>
    </location>
</feature>
<feature type="transmembrane region" description="Helical" evidence="1">
    <location>
        <begin position="169"/>
        <end position="188"/>
    </location>
</feature>
<dbReference type="EMBL" id="MAYT01000002">
    <property type="protein sequence ID" value="OCA92126.1"/>
    <property type="molecule type" value="Genomic_DNA"/>
</dbReference>
<dbReference type="InterPro" id="IPR003675">
    <property type="entry name" value="Rce1/LyrA-like_dom"/>
</dbReference>
<feature type="transmembrane region" description="Helical" evidence="1">
    <location>
        <begin position="200"/>
        <end position="223"/>
    </location>
</feature>
<keyword evidence="1" id="KW-1133">Transmembrane helix</keyword>